<dbReference type="SUPFAM" id="SSF55729">
    <property type="entry name" value="Acyl-CoA N-acyltransferases (Nat)"/>
    <property type="match status" value="1"/>
</dbReference>
<protein>
    <recommendedName>
        <fullName evidence="1">N-acetyltransferase domain-containing protein</fullName>
    </recommendedName>
</protein>
<evidence type="ECO:0000313" key="3">
    <source>
        <dbReference type="Proteomes" id="UP000541425"/>
    </source>
</evidence>
<proteinExistence type="predicted"/>
<dbReference type="Proteomes" id="UP000541425">
    <property type="component" value="Unassembled WGS sequence"/>
</dbReference>
<dbReference type="InterPro" id="IPR038740">
    <property type="entry name" value="BioF2-like_GNAT_dom"/>
</dbReference>
<feature type="domain" description="N-acetyltransferase" evidence="1">
    <location>
        <begin position="172"/>
        <end position="319"/>
    </location>
</feature>
<evidence type="ECO:0000313" key="2">
    <source>
        <dbReference type="EMBL" id="MBB3703454.1"/>
    </source>
</evidence>
<dbReference type="InterPro" id="IPR000182">
    <property type="entry name" value="GNAT_dom"/>
</dbReference>
<gene>
    <name evidence="2" type="ORF">FHS60_001944</name>
</gene>
<comment type="caution">
    <text evidence="2">The sequence shown here is derived from an EMBL/GenBank/DDBJ whole genome shotgun (WGS) entry which is preliminary data.</text>
</comment>
<dbReference type="Gene3D" id="3.40.630.30">
    <property type="match status" value="1"/>
</dbReference>
<dbReference type="PROSITE" id="PS51186">
    <property type="entry name" value="GNAT"/>
    <property type="match status" value="1"/>
</dbReference>
<evidence type="ECO:0000259" key="1">
    <source>
        <dbReference type="PROSITE" id="PS51186"/>
    </source>
</evidence>
<accession>A0A7W5UFS5</accession>
<organism evidence="2 3">
    <name type="scientific">Alloprevotella rava</name>
    <dbReference type="NCBI Taxonomy" id="671218"/>
    <lineage>
        <taxon>Bacteria</taxon>
        <taxon>Pseudomonadati</taxon>
        <taxon>Bacteroidota</taxon>
        <taxon>Bacteroidia</taxon>
        <taxon>Bacteroidales</taxon>
        <taxon>Prevotellaceae</taxon>
        <taxon>Alloprevotella</taxon>
    </lineage>
</organism>
<dbReference type="GO" id="GO:0016747">
    <property type="term" value="F:acyltransferase activity, transferring groups other than amino-acyl groups"/>
    <property type="evidence" value="ECO:0007669"/>
    <property type="project" value="InterPro"/>
</dbReference>
<sequence length="319" mass="36490">MKISPYKSTDKDLWDQLVEGSKNGTFLFLRDYMDYHKDRFSDCSLIVRNAKNTPIALFPANYVDSEKLVVSHGGLTYGSLLLSHEATAVDIGKVWKEIRRYYKQLGADLLHLKTIPYIYHNYPCEEEKYWLFRSGAKLLSCGLSSVVDLRSPLSFSKLRMRKVKRAQQSALEVILNAPLSHYSGFWAILGKVLLSYHNTLPVHSLEEILLLAQHFPQNIQLAIVLKSDSIIAGCVQYKTKNVNHIQYIAVSEEGRNKGALDFLFYHLIQNSQKEGFKYVDFGISTEQDGHYLNEGLLFQKEGFGGRGICYDKYEINLND</sequence>
<dbReference type="AlphaFoldDB" id="A0A7W5UFS5"/>
<dbReference type="EMBL" id="JACICA010000013">
    <property type="protein sequence ID" value="MBB3703454.1"/>
    <property type="molecule type" value="Genomic_DNA"/>
</dbReference>
<name>A0A7W5UFS5_9BACT</name>
<dbReference type="RefSeq" id="WP_183697820.1">
    <property type="nucleotide sequence ID" value="NZ_JACICA010000013.1"/>
</dbReference>
<dbReference type="Pfam" id="PF13480">
    <property type="entry name" value="Acetyltransf_6"/>
    <property type="match status" value="1"/>
</dbReference>
<reference evidence="2 3" key="1">
    <citation type="submission" date="2020-08" db="EMBL/GenBank/DDBJ databases">
        <title>Genomic Encyclopedia of Type Strains, Phase IV (KMG-IV): sequencing the most valuable type-strain genomes for metagenomic binning, comparative biology and taxonomic classification.</title>
        <authorList>
            <person name="Goeker M."/>
        </authorList>
    </citation>
    <scope>NUCLEOTIDE SEQUENCE [LARGE SCALE GENOMIC DNA]</scope>
    <source>
        <strain evidence="2 3">DSM 22548</strain>
    </source>
</reference>
<dbReference type="InterPro" id="IPR016181">
    <property type="entry name" value="Acyl_CoA_acyltransferase"/>
</dbReference>